<evidence type="ECO:0000256" key="1">
    <source>
        <dbReference type="SAM" id="MobiDB-lite"/>
    </source>
</evidence>
<evidence type="ECO:0000313" key="3">
    <source>
        <dbReference type="Proteomes" id="UP001597211"/>
    </source>
</evidence>
<proteinExistence type="predicted"/>
<comment type="caution">
    <text evidence="2">The sequence shown here is derived from an EMBL/GenBank/DDBJ whole genome shotgun (WGS) entry which is preliminary data.</text>
</comment>
<organism evidence="2 3">
    <name type="scientific">Paenibacillus timonensis</name>
    <dbReference type="NCBI Taxonomy" id="225915"/>
    <lineage>
        <taxon>Bacteria</taxon>
        <taxon>Bacillati</taxon>
        <taxon>Bacillota</taxon>
        <taxon>Bacilli</taxon>
        <taxon>Bacillales</taxon>
        <taxon>Paenibacillaceae</taxon>
        <taxon>Paenibacillus</taxon>
    </lineage>
</organism>
<evidence type="ECO:0000313" key="2">
    <source>
        <dbReference type="EMBL" id="MFD1180679.1"/>
    </source>
</evidence>
<protein>
    <submittedName>
        <fullName evidence="2">Uncharacterized protein</fullName>
    </submittedName>
</protein>
<feature type="region of interest" description="Disordered" evidence="1">
    <location>
        <begin position="1"/>
        <end position="20"/>
    </location>
</feature>
<dbReference type="Proteomes" id="UP001597211">
    <property type="component" value="Unassembled WGS sequence"/>
</dbReference>
<sequence>MPSRGEEAAGPASAQGALGGAAGKGLGLARGCRGAGWAATGGGIADQPLLAALCPDWNEVKEEAKGSQRRT</sequence>
<accession>A0ABW3S7B1</accession>
<dbReference type="EMBL" id="JBHTKZ010000005">
    <property type="protein sequence ID" value="MFD1180679.1"/>
    <property type="molecule type" value="Genomic_DNA"/>
</dbReference>
<name>A0ABW3S7B1_9BACL</name>
<keyword evidence="3" id="KW-1185">Reference proteome</keyword>
<reference evidence="3" key="1">
    <citation type="journal article" date="2019" name="Int. J. Syst. Evol. Microbiol.">
        <title>The Global Catalogue of Microorganisms (GCM) 10K type strain sequencing project: providing services to taxonomists for standard genome sequencing and annotation.</title>
        <authorList>
            <consortium name="The Broad Institute Genomics Platform"/>
            <consortium name="The Broad Institute Genome Sequencing Center for Infectious Disease"/>
            <person name="Wu L."/>
            <person name="Ma J."/>
        </authorList>
    </citation>
    <scope>NUCLEOTIDE SEQUENCE [LARGE SCALE GENOMIC DNA]</scope>
    <source>
        <strain evidence="3">CCUG 48216</strain>
    </source>
</reference>
<gene>
    <name evidence="2" type="ORF">ACFQ2Z_04865</name>
</gene>